<accession>A0A437LWS8</accession>
<dbReference type="PANTHER" id="PTHR33446">
    <property type="entry name" value="PROTEIN TONB-RELATED"/>
    <property type="match status" value="1"/>
</dbReference>
<evidence type="ECO:0000256" key="1">
    <source>
        <dbReference type="ARBA" id="ARBA00004383"/>
    </source>
</evidence>
<dbReference type="Gene3D" id="3.30.1150.10">
    <property type="match status" value="1"/>
</dbReference>
<dbReference type="Proteomes" id="UP000282971">
    <property type="component" value="Unassembled WGS sequence"/>
</dbReference>
<dbReference type="Pfam" id="PF03544">
    <property type="entry name" value="TonB_C"/>
    <property type="match status" value="1"/>
</dbReference>
<keyword evidence="6" id="KW-0812">Transmembrane</keyword>
<keyword evidence="9" id="KW-0472">Membrane</keyword>
<evidence type="ECO:0000259" key="11">
    <source>
        <dbReference type="PROSITE" id="PS52015"/>
    </source>
</evidence>
<keyword evidence="7" id="KW-0653">Protein transport</keyword>
<keyword evidence="5" id="KW-0997">Cell inner membrane</keyword>
<evidence type="ECO:0000256" key="9">
    <source>
        <dbReference type="ARBA" id="ARBA00023136"/>
    </source>
</evidence>
<dbReference type="PROSITE" id="PS52015">
    <property type="entry name" value="TONB_CTD"/>
    <property type="match status" value="1"/>
</dbReference>
<sequence>MHATLDMAGGGTATAGFHTTFPEDREIAVERSVYGVQSGPRWRTIGLVVLGHVALIGALIKLDVIPMAKAKHGPLVIDLVIEPPVPPPVPTETAKPVEKVKSLIVAPQPIVQVPTPAPSPVITTPTPPPPKAEVAPVTPPSPPGPVAVDDVSSNMLRYEAPKYPIELRRAHKEGIVRLLLVIDTQGRVAQASIIDTSGYKSMDQSALEAVRRWLFKPFMRGGVPVEVQGAVRFPFKLK</sequence>
<dbReference type="NCBIfam" id="TIGR01352">
    <property type="entry name" value="tonB_Cterm"/>
    <property type="match status" value="1"/>
</dbReference>
<dbReference type="AlphaFoldDB" id="A0A437LWS8"/>
<keyword evidence="3" id="KW-0813">Transport</keyword>
<dbReference type="SUPFAM" id="SSF74653">
    <property type="entry name" value="TolA/TonB C-terminal domain"/>
    <property type="match status" value="1"/>
</dbReference>
<evidence type="ECO:0000256" key="2">
    <source>
        <dbReference type="ARBA" id="ARBA00006555"/>
    </source>
</evidence>
<dbReference type="RefSeq" id="WP_127746068.1">
    <property type="nucleotide sequence ID" value="NZ_SACN01000004.1"/>
</dbReference>
<dbReference type="InterPro" id="IPR037682">
    <property type="entry name" value="TonB_C"/>
</dbReference>
<evidence type="ECO:0000313" key="13">
    <source>
        <dbReference type="Proteomes" id="UP000282971"/>
    </source>
</evidence>
<comment type="subcellular location">
    <subcellularLocation>
        <location evidence="1">Cell inner membrane</location>
        <topology evidence="1">Single-pass membrane protein</topology>
        <orientation evidence="1">Periplasmic side</orientation>
    </subcellularLocation>
</comment>
<evidence type="ECO:0000256" key="8">
    <source>
        <dbReference type="ARBA" id="ARBA00022989"/>
    </source>
</evidence>
<feature type="region of interest" description="Disordered" evidence="10">
    <location>
        <begin position="125"/>
        <end position="144"/>
    </location>
</feature>
<gene>
    <name evidence="12" type="ORF">EOD43_20940</name>
</gene>
<keyword evidence="4" id="KW-1003">Cell membrane</keyword>
<evidence type="ECO:0000256" key="3">
    <source>
        <dbReference type="ARBA" id="ARBA00022448"/>
    </source>
</evidence>
<feature type="domain" description="TonB C-terminal" evidence="11">
    <location>
        <begin position="148"/>
        <end position="238"/>
    </location>
</feature>
<reference evidence="12 13" key="1">
    <citation type="submission" date="2019-01" db="EMBL/GenBank/DDBJ databases">
        <authorList>
            <person name="Chen W.-M."/>
        </authorList>
    </citation>
    <scope>NUCLEOTIDE SEQUENCE [LARGE SCALE GENOMIC DNA]</scope>
    <source>
        <strain evidence="12 13">CCP-7</strain>
    </source>
</reference>
<protein>
    <submittedName>
        <fullName evidence="12">Energy transducer TonB</fullName>
    </submittedName>
</protein>
<dbReference type="PANTHER" id="PTHR33446:SF2">
    <property type="entry name" value="PROTEIN TONB"/>
    <property type="match status" value="1"/>
</dbReference>
<dbReference type="OrthoDB" id="9792439at2"/>
<organism evidence="12 13">
    <name type="scientific">Sphingomonas crocodyli</name>
    <dbReference type="NCBI Taxonomy" id="1979270"/>
    <lineage>
        <taxon>Bacteria</taxon>
        <taxon>Pseudomonadati</taxon>
        <taxon>Pseudomonadota</taxon>
        <taxon>Alphaproteobacteria</taxon>
        <taxon>Sphingomonadales</taxon>
        <taxon>Sphingomonadaceae</taxon>
        <taxon>Sphingomonas</taxon>
    </lineage>
</organism>
<evidence type="ECO:0000256" key="4">
    <source>
        <dbReference type="ARBA" id="ARBA00022475"/>
    </source>
</evidence>
<proteinExistence type="inferred from homology"/>
<evidence type="ECO:0000313" key="12">
    <source>
        <dbReference type="EMBL" id="RVT89842.1"/>
    </source>
</evidence>
<dbReference type="GO" id="GO:0015031">
    <property type="term" value="P:protein transport"/>
    <property type="evidence" value="ECO:0007669"/>
    <property type="project" value="UniProtKB-KW"/>
</dbReference>
<keyword evidence="8" id="KW-1133">Transmembrane helix</keyword>
<dbReference type="GO" id="GO:0098797">
    <property type="term" value="C:plasma membrane protein complex"/>
    <property type="evidence" value="ECO:0007669"/>
    <property type="project" value="TreeGrafter"/>
</dbReference>
<dbReference type="InterPro" id="IPR051045">
    <property type="entry name" value="TonB-dependent_transducer"/>
</dbReference>
<dbReference type="GO" id="GO:0055085">
    <property type="term" value="P:transmembrane transport"/>
    <property type="evidence" value="ECO:0007669"/>
    <property type="project" value="InterPro"/>
</dbReference>
<evidence type="ECO:0000256" key="6">
    <source>
        <dbReference type="ARBA" id="ARBA00022692"/>
    </source>
</evidence>
<name>A0A437LWS8_9SPHN</name>
<dbReference type="EMBL" id="SACN01000004">
    <property type="protein sequence ID" value="RVT89842.1"/>
    <property type="molecule type" value="Genomic_DNA"/>
</dbReference>
<comment type="caution">
    <text evidence="12">The sequence shown here is derived from an EMBL/GenBank/DDBJ whole genome shotgun (WGS) entry which is preliminary data.</text>
</comment>
<evidence type="ECO:0000256" key="10">
    <source>
        <dbReference type="SAM" id="MobiDB-lite"/>
    </source>
</evidence>
<comment type="similarity">
    <text evidence="2">Belongs to the TonB family.</text>
</comment>
<keyword evidence="13" id="KW-1185">Reference proteome</keyword>
<evidence type="ECO:0000256" key="7">
    <source>
        <dbReference type="ARBA" id="ARBA00022927"/>
    </source>
</evidence>
<dbReference type="InterPro" id="IPR006260">
    <property type="entry name" value="TonB/TolA_C"/>
</dbReference>
<evidence type="ECO:0000256" key="5">
    <source>
        <dbReference type="ARBA" id="ARBA00022519"/>
    </source>
</evidence>
<dbReference type="GO" id="GO:0031992">
    <property type="term" value="F:energy transducer activity"/>
    <property type="evidence" value="ECO:0007669"/>
    <property type="project" value="TreeGrafter"/>
</dbReference>